<evidence type="ECO:0000313" key="3">
    <source>
        <dbReference type="Proteomes" id="UP000242287"/>
    </source>
</evidence>
<dbReference type="Proteomes" id="UP000242287">
    <property type="component" value="Unassembled WGS sequence"/>
</dbReference>
<dbReference type="OrthoDB" id="346907at2759"/>
<sequence>MAGISVAPPLPPVLLPAGIEDLTERVTIDYQRDHLGASTLSDVHYGYLNGGEATNVAVKLIRIYPHQQREKYQRRFAREATIWSTLNHQNVHPLLGIINWNNYTQRPGLVSSLAQRIGLLAYVENMDMMNKHLILLGFAKGLEYLHNNNVVHGDVKPVSLESIFYDCDMANNSQGNILISNEGIPKICDFGLSRCVDIDSHHTFTRYRMTHAHTAPEILDILFRNDAENEEIDTLAINTKESDVYAFSITAAEILMGRGYRIGNALSDAWTQRVLSGYRPEVNSLAHLEILGNCWCHDPADRLKMRDVVRLLSALTI</sequence>
<reference evidence="2 3" key="1">
    <citation type="submission" date="2014-02" db="EMBL/GenBank/DDBJ databases">
        <title>Transposable element dynamics among asymbiotic and ectomycorrhizal Amanita fungi.</title>
        <authorList>
            <consortium name="DOE Joint Genome Institute"/>
            <person name="Hess J."/>
            <person name="Skrede I."/>
            <person name="Wolfe B."/>
            <person name="LaButti K."/>
            <person name="Ohm R.A."/>
            <person name="Grigoriev I.V."/>
            <person name="Pringle A."/>
        </authorList>
    </citation>
    <scope>NUCLEOTIDE SEQUENCE [LARGE SCALE GENOMIC DNA]</scope>
    <source>
        <strain evidence="2 3">SKay4041</strain>
    </source>
</reference>
<dbReference type="Pfam" id="PF00069">
    <property type="entry name" value="Pkinase"/>
    <property type="match status" value="1"/>
</dbReference>
<dbReference type="PROSITE" id="PS50011">
    <property type="entry name" value="PROTEIN_KINASE_DOM"/>
    <property type="match status" value="1"/>
</dbReference>
<feature type="domain" description="Protein kinase" evidence="1">
    <location>
        <begin position="29"/>
        <end position="315"/>
    </location>
</feature>
<dbReference type="GO" id="GO:0005524">
    <property type="term" value="F:ATP binding"/>
    <property type="evidence" value="ECO:0007669"/>
    <property type="project" value="InterPro"/>
</dbReference>
<dbReference type="InterPro" id="IPR011009">
    <property type="entry name" value="Kinase-like_dom_sf"/>
</dbReference>
<name>A0A2A9N757_9AGAR</name>
<organism evidence="2 3">
    <name type="scientific">Amanita thiersii Skay4041</name>
    <dbReference type="NCBI Taxonomy" id="703135"/>
    <lineage>
        <taxon>Eukaryota</taxon>
        <taxon>Fungi</taxon>
        <taxon>Dikarya</taxon>
        <taxon>Basidiomycota</taxon>
        <taxon>Agaricomycotina</taxon>
        <taxon>Agaricomycetes</taxon>
        <taxon>Agaricomycetidae</taxon>
        <taxon>Agaricales</taxon>
        <taxon>Pluteineae</taxon>
        <taxon>Amanitaceae</taxon>
        <taxon>Amanita</taxon>
    </lineage>
</organism>
<dbReference type="SUPFAM" id="SSF56112">
    <property type="entry name" value="Protein kinase-like (PK-like)"/>
    <property type="match status" value="1"/>
</dbReference>
<protein>
    <recommendedName>
        <fullName evidence="1">Protein kinase domain-containing protein</fullName>
    </recommendedName>
</protein>
<dbReference type="AlphaFoldDB" id="A0A2A9N757"/>
<dbReference type="InterPro" id="IPR051681">
    <property type="entry name" value="Ser/Thr_Kinases-Pseudokinases"/>
</dbReference>
<gene>
    <name evidence="2" type="ORF">AMATHDRAFT_8667</name>
</gene>
<dbReference type="EMBL" id="KZ302291">
    <property type="protein sequence ID" value="PFH45789.1"/>
    <property type="molecule type" value="Genomic_DNA"/>
</dbReference>
<evidence type="ECO:0000259" key="1">
    <source>
        <dbReference type="PROSITE" id="PS50011"/>
    </source>
</evidence>
<keyword evidence="3" id="KW-1185">Reference proteome</keyword>
<dbReference type="PANTHER" id="PTHR44329">
    <property type="entry name" value="SERINE/THREONINE-PROTEIN KINASE TNNI3K-RELATED"/>
    <property type="match status" value="1"/>
</dbReference>
<evidence type="ECO:0000313" key="2">
    <source>
        <dbReference type="EMBL" id="PFH45789.1"/>
    </source>
</evidence>
<dbReference type="STRING" id="703135.A0A2A9N757"/>
<dbReference type="Gene3D" id="3.30.200.20">
    <property type="entry name" value="Phosphorylase Kinase, domain 1"/>
    <property type="match status" value="1"/>
</dbReference>
<dbReference type="GO" id="GO:0004674">
    <property type="term" value="F:protein serine/threonine kinase activity"/>
    <property type="evidence" value="ECO:0007669"/>
    <property type="project" value="TreeGrafter"/>
</dbReference>
<dbReference type="Gene3D" id="1.10.510.10">
    <property type="entry name" value="Transferase(Phosphotransferase) domain 1"/>
    <property type="match status" value="1"/>
</dbReference>
<accession>A0A2A9N757</accession>
<proteinExistence type="predicted"/>
<dbReference type="InterPro" id="IPR000719">
    <property type="entry name" value="Prot_kinase_dom"/>
</dbReference>